<evidence type="ECO:0000313" key="2">
    <source>
        <dbReference type="Proteomes" id="UP001647509"/>
    </source>
</evidence>
<gene>
    <name evidence="1" type="ORF">KO493_02640</name>
</gene>
<proteinExistence type="predicted"/>
<keyword evidence="2" id="KW-1185">Reference proteome</keyword>
<protein>
    <submittedName>
        <fullName evidence="1">Aldo/keto reductase</fullName>
    </submittedName>
</protein>
<organism evidence="1 2">
    <name type="scientific">Pseudotamlana agarivorans</name>
    <dbReference type="NCBI Taxonomy" id="481183"/>
    <lineage>
        <taxon>Bacteria</taxon>
        <taxon>Pseudomonadati</taxon>
        <taxon>Bacteroidota</taxon>
        <taxon>Flavobacteriia</taxon>
        <taxon>Flavobacteriales</taxon>
        <taxon>Flavobacteriaceae</taxon>
        <taxon>Pseudotamlana</taxon>
    </lineage>
</organism>
<sequence>MKTTSTTKIGLGLAALGRPEYINIRSDKDIDKTEDAFKITAFSVLDEAYKRGVRYFDTAPSYGKGEAFLQEWHAQTQHKDAVLGTKWGYTYVANWELGYSGKHEIKEHSLEKLVEQWQVSKAMLPSLKYYQVHSATFDSGILENQAVLKELFRIKEATGLHIGISTSGENQAAIIEEALKIEINGISLFDSFQVSYNVFEQSTFEVLKAVMNNGKTVIIKEALANGRVFESEQFPQYKEAYVVLKELSEKYNVEVDAIALRFVMDHLQPDYVLSGASNIEQLKANLKANDFQLDAEDLQNLNTLAVKPSFYWEERSALDWN</sequence>
<comment type="caution">
    <text evidence="1">The sequence shown here is derived from an EMBL/GenBank/DDBJ whole genome shotgun (WGS) entry which is preliminary data.</text>
</comment>
<dbReference type="EMBL" id="JAHKPD010000007">
    <property type="protein sequence ID" value="MBU2949591.1"/>
    <property type="molecule type" value="Genomic_DNA"/>
</dbReference>
<evidence type="ECO:0000313" key="1">
    <source>
        <dbReference type="EMBL" id="MBU2949591.1"/>
    </source>
</evidence>
<name>A0ACC5U5N5_9FLAO</name>
<reference evidence="1" key="1">
    <citation type="submission" date="2021-05" db="EMBL/GenBank/DDBJ databases">
        <title>Draft genomes of bacteria isolated from model marine particles.</title>
        <authorList>
            <person name="Datta M.S."/>
            <person name="Schwartzman J.A."/>
            <person name="Enke T.N."/>
            <person name="Saavedra J."/>
            <person name="Cermak N."/>
            <person name="Cordero O.X."/>
        </authorList>
    </citation>
    <scope>NUCLEOTIDE SEQUENCE</scope>
    <source>
        <strain evidence="1">I2M19</strain>
    </source>
</reference>
<accession>A0ACC5U5N5</accession>
<dbReference type="Proteomes" id="UP001647509">
    <property type="component" value="Unassembled WGS sequence"/>
</dbReference>